<accession>A0AAV8G034</accession>
<feature type="region of interest" description="Disordered" evidence="4">
    <location>
        <begin position="1"/>
        <end position="21"/>
    </location>
</feature>
<comment type="subunit">
    <text evidence="2">Binds SCAR.</text>
</comment>
<evidence type="ECO:0000256" key="1">
    <source>
        <dbReference type="ARBA" id="ARBA00010020"/>
    </source>
</evidence>
<comment type="caution">
    <text evidence="5">The sequence shown here is derived from an EMBL/GenBank/DDBJ whole genome shotgun (WGS) entry which is preliminary data.</text>
</comment>
<name>A0AAV8G034_9POAL</name>
<protein>
    <submittedName>
        <fullName evidence="5">ABL interactor-like protein 3</fullName>
    </submittedName>
</protein>
<proteinExistence type="inferred from homology"/>
<reference evidence="5" key="1">
    <citation type="submission" date="2022-08" db="EMBL/GenBank/DDBJ databases">
        <authorList>
            <person name="Marques A."/>
        </authorList>
    </citation>
    <scope>NUCLEOTIDE SEQUENCE</scope>
    <source>
        <strain evidence="5">RhyPub2mFocal</strain>
        <tissue evidence="5">Leaves</tissue>
    </source>
</reference>
<feature type="region of interest" description="Disordered" evidence="4">
    <location>
        <begin position="193"/>
        <end position="285"/>
    </location>
</feature>
<dbReference type="PANTHER" id="PTHR10460:SF62">
    <property type="entry name" value="PROTEIN ABIL2-RELATED"/>
    <property type="match status" value="1"/>
</dbReference>
<dbReference type="Proteomes" id="UP001140206">
    <property type="component" value="Chromosome 2"/>
</dbReference>
<dbReference type="EMBL" id="JAMFTS010000002">
    <property type="protein sequence ID" value="KAJ4797160.1"/>
    <property type="molecule type" value="Genomic_DNA"/>
</dbReference>
<evidence type="ECO:0000256" key="2">
    <source>
        <dbReference type="ARBA" id="ARBA00011513"/>
    </source>
</evidence>
<evidence type="ECO:0000313" key="5">
    <source>
        <dbReference type="EMBL" id="KAJ4797160.1"/>
    </source>
</evidence>
<evidence type="ECO:0000256" key="4">
    <source>
        <dbReference type="SAM" id="MobiDB-lite"/>
    </source>
</evidence>
<evidence type="ECO:0000256" key="3">
    <source>
        <dbReference type="ARBA" id="ARBA00025223"/>
    </source>
</evidence>
<organism evidence="5 6">
    <name type="scientific">Rhynchospora pubera</name>
    <dbReference type="NCBI Taxonomy" id="906938"/>
    <lineage>
        <taxon>Eukaryota</taxon>
        <taxon>Viridiplantae</taxon>
        <taxon>Streptophyta</taxon>
        <taxon>Embryophyta</taxon>
        <taxon>Tracheophyta</taxon>
        <taxon>Spermatophyta</taxon>
        <taxon>Magnoliopsida</taxon>
        <taxon>Liliopsida</taxon>
        <taxon>Poales</taxon>
        <taxon>Cyperaceae</taxon>
        <taxon>Cyperoideae</taxon>
        <taxon>Rhynchosporeae</taxon>
        <taxon>Rhynchospora</taxon>
    </lineage>
</organism>
<feature type="compositionally biased region" description="Low complexity" evidence="4">
    <location>
        <begin position="214"/>
        <end position="239"/>
    </location>
</feature>
<dbReference type="Gene3D" id="6.10.140.1620">
    <property type="match status" value="1"/>
</dbReference>
<dbReference type="PANTHER" id="PTHR10460">
    <property type="entry name" value="ABL INTERACTOR FAMILY MEMBER"/>
    <property type="match status" value="1"/>
</dbReference>
<feature type="compositionally biased region" description="Polar residues" evidence="4">
    <location>
        <begin position="269"/>
        <end position="281"/>
    </location>
</feature>
<evidence type="ECO:0000313" key="6">
    <source>
        <dbReference type="Proteomes" id="UP001140206"/>
    </source>
</evidence>
<keyword evidence="6" id="KW-1185">Reference proteome</keyword>
<sequence length="333" mass="38118">MKDIKKEKGKNESMETVSPSFSDRYEGSTYDELSMQQSIMFSDCLKDLKTLRLQLYSAAEYFEQAYKDDQKQLVVDTLKDYAVKALVNTVDHLGSVSFKVTNILEEKICEVSETELQISSIEQRIRSCQTCMDQEGLAQQSSIITAPKYYKRYILQGGSMPDAGRSAVPNYRELQKARNSTESHEHRIQFQEAVPPKTKEKLTTSFSKLRSIRRIQSQRARSTSPHSKAKPSSPKTTKPSIKDARSVSPLPNQETFNRSMSVARKPSLLKSSSVRSQQYPSDPQKLASLLLHSERDDRQSEHTPKKNKKFLKALLSRRKSRKDEIPNSYLDEY</sequence>
<comment type="function">
    <text evidence="3">Involved in regulation of actin and microtubule organization. Part of a WAVE complex that activates the Arp2/3 complex.</text>
</comment>
<gene>
    <name evidence="5" type="ORF">LUZ62_048406</name>
</gene>
<feature type="compositionally biased region" description="Basic and acidic residues" evidence="4">
    <location>
        <begin position="1"/>
        <end position="13"/>
    </location>
</feature>
<dbReference type="InterPro" id="IPR028457">
    <property type="entry name" value="ABI"/>
</dbReference>
<dbReference type="AlphaFoldDB" id="A0AAV8G034"/>
<feature type="compositionally biased region" description="Polar residues" evidence="4">
    <location>
        <begin position="249"/>
        <end position="260"/>
    </location>
</feature>
<comment type="similarity">
    <text evidence="1">Belongs to the ABI family.</text>
</comment>